<dbReference type="InterPro" id="IPR009448">
    <property type="entry name" value="UDP-g_GGtrans"/>
</dbReference>
<comment type="cofactor">
    <cofactor evidence="1">
        <name>Ca(2+)</name>
        <dbReference type="ChEBI" id="CHEBI:29108"/>
    </cofactor>
</comment>
<dbReference type="PANTHER" id="PTHR11226">
    <property type="entry name" value="UDP-GLUCOSE GLYCOPROTEIN:GLUCOSYLTRANSFERASE"/>
    <property type="match status" value="1"/>
</dbReference>
<organism evidence="4 5">
    <name type="scientific">Porphyra umbilicalis</name>
    <name type="common">Purple laver</name>
    <name type="synonym">Red alga</name>
    <dbReference type="NCBI Taxonomy" id="2786"/>
    <lineage>
        <taxon>Eukaryota</taxon>
        <taxon>Rhodophyta</taxon>
        <taxon>Bangiophyceae</taxon>
        <taxon>Bangiales</taxon>
        <taxon>Bangiaceae</taxon>
        <taxon>Porphyra</taxon>
    </lineage>
</organism>
<dbReference type="GO" id="GO:0018279">
    <property type="term" value="P:protein N-linked glycosylation via asparagine"/>
    <property type="evidence" value="ECO:0007669"/>
    <property type="project" value="TreeGrafter"/>
</dbReference>
<feature type="region of interest" description="Disordered" evidence="2">
    <location>
        <begin position="429"/>
        <end position="472"/>
    </location>
</feature>
<dbReference type="Gene3D" id="3.90.550.10">
    <property type="entry name" value="Spore Coat Polysaccharide Biosynthesis Protein SpsA, Chain A"/>
    <property type="match status" value="1"/>
</dbReference>
<dbReference type="EMBL" id="KV919097">
    <property type="protein sequence ID" value="OSX71953.1"/>
    <property type="molecule type" value="Genomic_DNA"/>
</dbReference>
<dbReference type="GO" id="GO:0036503">
    <property type="term" value="P:ERAD pathway"/>
    <property type="evidence" value="ECO:0007669"/>
    <property type="project" value="TreeGrafter"/>
</dbReference>
<reference evidence="4 5" key="1">
    <citation type="submission" date="2017-03" db="EMBL/GenBank/DDBJ databases">
        <title>WGS assembly of Porphyra umbilicalis.</title>
        <authorList>
            <person name="Brawley S.H."/>
            <person name="Blouin N.A."/>
            <person name="Ficko-Blean E."/>
            <person name="Wheeler G.L."/>
            <person name="Lohr M."/>
            <person name="Goodson H.V."/>
            <person name="Jenkins J.W."/>
            <person name="Blaby-Haas C.E."/>
            <person name="Helliwell K.E."/>
            <person name="Chan C."/>
            <person name="Marriage T."/>
            <person name="Bhattacharya D."/>
            <person name="Klein A.S."/>
            <person name="Badis Y."/>
            <person name="Brodie J."/>
            <person name="Cao Y."/>
            <person name="Collen J."/>
            <person name="Dittami S.M."/>
            <person name="Gachon C.M."/>
            <person name="Green B.R."/>
            <person name="Karpowicz S."/>
            <person name="Kim J.W."/>
            <person name="Kudahl U."/>
            <person name="Lin S."/>
            <person name="Michel G."/>
            <person name="Mittag M."/>
            <person name="Olson B.J."/>
            <person name="Pangilinan J."/>
            <person name="Peng Y."/>
            <person name="Qiu H."/>
            <person name="Shu S."/>
            <person name="Singer J.T."/>
            <person name="Smith A.G."/>
            <person name="Sprecher B.N."/>
            <person name="Wagner V."/>
            <person name="Wang W."/>
            <person name="Wang Z.-Y."/>
            <person name="Yan J."/>
            <person name="Yarish C."/>
            <person name="Zoeuner-Riek S."/>
            <person name="Zhuang Y."/>
            <person name="Zou Y."/>
            <person name="Lindquist E.A."/>
            <person name="Grimwood J."/>
            <person name="Barry K."/>
            <person name="Rokhsar D.S."/>
            <person name="Schmutz J."/>
            <person name="Stiller J.W."/>
            <person name="Grossman A.R."/>
            <person name="Prochnik S.E."/>
        </authorList>
    </citation>
    <scope>NUCLEOTIDE SEQUENCE [LARGE SCALE GENOMIC DNA]</scope>
    <source>
        <strain evidence="4">4086291</strain>
    </source>
</reference>
<dbReference type="Pfam" id="PF18404">
    <property type="entry name" value="Glyco_transf_24"/>
    <property type="match status" value="1"/>
</dbReference>
<dbReference type="InterPro" id="IPR029044">
    <property type="entry name" value="Nucleotide-diphossugar_trans"/>
</dbReference>
<gene>
    <name evidence="4" type="ORF">BU14_0488s0015</name>
</gene>
<evidence type="ECO:0000256" key="2">
    <source>
        <dbReference type="SAM" id="MobiDB-lite"/>
    </source>
</evidence>
<evidence type="ECO:0000313" key="4">
    <source>
        <dbReference type="EMBL" id="OSX71953.1"/>
    </source>
</evidence>
<dbReference type="Pfam" id="PF06427">
    <property type="entry name" value="UDP-g_GGTase"/>
    <property type="match status" value="1"/>
</dbReference>
<proteinExistence type="predicted"/>
<dbReference type="GO" id="GO:0003980">
    <property type="term" value="F:UDP-glucose:glycoprotein glucosyltransferase activity"/>
    <property type="evidence" value="ECO:0007669"/>
    <property type="project" value="InterPro"/>
</dbReference>
<dbReference type="CDD" id="cd06432">
    <property type="entry name" value="GT8_HUGT1_C_like"/>
    <property type="match status" value="1"/>
</dbReference>
<dbReference type="AlphaFoldDB" id="A0A1X6NU88"/>
<evidence type="ECO:0000259" key="3">
    <source>
        <dbReference type="Pfam" id="PF18404"/>
    </source>
</evidence>
<evidence type="ECO:0000256" key="1">
    <source>
        <dbReference type="ARBA" id="ARBA00001913"/>
    </source>
</evidence>
<sequence>MGNLGYFQLKAAAPGAWRLSLAPAGGGGNTSAYAITSIEGAGAGVGTVTADGDVAVVVDSLDGARGTLLRVRHRAEAGGDAAAVGDGGGGGGGVRDKLSSLFRRGAPSPTASATAAAGASVDGAADGAPAHDPRIHVFSVASGHLYERLLKIMMLSVVRHAGAPVKFWLLQNTLSPAFKALLPGFAAAHGFEVGLVTFRWPTWLRAQTDAQRTIWAYKILFLDVLFPLTLRRVIFVDSDQVVRADLAELMALPLDGAPYGYVPFCESRRDVDGFRFWKGGYWAGILAGRPYHISALYVVDLDVFRSTRAGDTLRAVYQSLSADPASLSNLDQDLPNYAAVTPGGGAPGGHPLVRIFSLPQEWLWCDSWCDQASKPAAKTIDLCNNPLTKVPKLVAAKTIIPEWEEYDRMAAATTAEVYARLAQAVASGGGGLGGEGGVPPPPPDEPLAVPEPAVADGGAAAGVGDGVSRDEL</sequence>
<evidence type="ECO:0000313" key="5">
    <source>
        <dbReference type="Proteomes" id="UP000218209"/>
    </source>
</evidence>
<name>A0A1X6NU88_PORUM</name>
<dbReference type="PANTHER" id="PTHR11226:SF0">
    <property type="entry name" value="UDP-GLUCOSE:GLYCOPROTEIN GLUCOSYLTRANSFERASE"/>
    <property type="match status" value="1"/>
</dbReference>
<feature type="compositionally biased region" description="Low complexity" evidence="2">
    <location>
        <begin position="446"/>
        <end position="458"/>
    </location>
</feature>
<keyword evidence="5" id="KW-1185">Reference proteome</keyword>
<accession>A0A1X6NU88</accession>
<dbReference type="GO" id="GO:0051082">
    <property type="term" value="F:unfolded protein binding"/>
    <property type="evidence" value="ECO:0007669"/>
    <property type="project" value="TreeGrafter"/>
</dbReference>
<dbReference type="SUPFAM" id="SSF53448">
    <property type="entry name" value="Nucleotide-diphospho-sugar transferases"/>
    <property type="match status" value="1"/>
</dbReference>
<feature type="domain" description="Glucosyltransferase 24 catalytic" evidence="3">
    <location>
        <begin position="135"/>
        <end position="410"/>
    </location>
</feature>
<dbReference type="OrthoDB" id="27683at2759"/>
<protein>
    <recommendedName>
        <fullName evidence="3">Glucosyltransferase 24 catalytic domain-containing protein</fullName>
    </recommendedName>
</protein>
<dbReference type="InterPro" id="IPR040497">
    <property type="entry name" value="Glyco_transf_24"/>
</dbReference>
<dbReference type="GO" id="GO:0005783">
    <property type="term" value="C:endoplasmic reticulum"/>
    <property type="evidence" value="ECO:0007669"/>
    <property type="project" value="TreeGrafter"/>
</dbReference>
<dbReference type="Proteomes" id="UP000218209">
    <property type="component" value="Unassembled WGS sequence"/>
</dbReference>